<evidence type="ECO:0000256" key="5">
    <source>
        <dbReference type="ARBA" id="ARBA00023136"/>
    </source>
</evidence>
<evidence type="ECO:0000313" key="8">
    <source>
        <dbReference type="EMBL" id="KAJ4842848.1"/>
    </source>
</evidence>
<feature type="compositionally biased region" description="Polar residues" evidence="7">
    <location>
        <begin position="16"/>
        <end position="34"/>
    </location>
</feature>
<feature type="transmembrane region" description="Helical" evidence="6">
    <location>
        <begin position="249"/>
        <end position="268"/>
    </location>
</feature>
<feature type="transmembrane region" description="Helical" evidence="6">
    <location>
        <begin position="434"/>
        <end position="461"/>
    </location>
</feature>
<comment type="subcellular location">
    <subcellularLocation>
        <location evidence="1">Membrane</location>
        <topology evidence="1">Multi-pass membrane protein</topology>
    </subcellularLocation>
</comment>
<dbReference type="Proteomes" id="UP001141552">
    <property type="component" value="Unassembled WGS sequence"/>
</dbReference>
<evidence type="ECO:0000256" key="6">
    <source>
        <dbReference type="RuleBase" id="RU004914"/>
    </source>
</evidence>
<reference evidence="8" key="2">
    <citation type="journal article" date="2023" name="Plants (Basel)">
        <title>Annotation of the Turnera subulata (Passifloraceae) Draft Genome Reveals the S-Locus Evolved after the Divergence of Turneroideae from Passifloroideae in a Stepwise Manner.</title>
        <authorList>
            <person name="Henning P.M."/>
            <person name="Roalson E.H."/>
            <person name="Mir W."/>
            <person name="McCubbin A.G."/>
            <person name="Shore J.S."/>
        </authorList>
    </citation>
    <scope>NUCLEOTIDE SEQUENCE</scope>
    <source>
        <strain evidence="8">F60SS</strain>
    </source>
</reference>
<feature type="transmembrane region" description="Helical" evidence="6">
    <location>
        <begin position="400"/>
        <end position="422"/>
    </location>
</feature>
<feature type="transmembrane region" description="Helical" evidence="6">
    <location>
        <begin position="331"/>
        <end position="350"/>
    </location>
</feature>
<feature type="compositionally biased region" description="Polar residues" evidence="7">
    <location>
        <begin position="41"/>
        <end position="57"/>
    </location>
</feature>
<feature type="transmembrane region" description="Helical" evidence="6">
    <location>
        <begin position="362"/>
        <end position="380"/>
    </location>
</feature>
<feature type="transmembrane region" description="Helical" evidence="6">
    <location>
        <begin position="204"/>
        <end position="229"/>
    </location>
</feature>
<feature type="transmembrane region" description="Helical" evidence="6">
    <location>
        <begin position="532"/>
        <end position="553"/>
    </location>
</feature>
<keyword evidence="5 6" id="KW-0472">Membrane</keyword>
<keyword evidence="4 6" id="KW-1133">Transmembrane helix</keyword>
<reference evidence="8" key="1">
    <citation type="submission" date="2022-02" db="EMBL/GenBank/DDBJ databases">
        <authorList>
            <person name="Henning P.M."/>
            <person name="McCubbin A.G."/>
            <person name="Shore J.S."/>
        </authorList>
    </citation>
    <scope>NUCLEOTIDE SEQUENCE</scope>
    <source>
        <strain evidence="8">F60SS</strain>
        <tissue evidence="8">Leaves</tissue>
    </source>
</reference>
<evidence type="ECO:0000256" key="1">
    <source>
        <dbReference type="ARBA" id="ARBA00004141"/>
    </source>
</evidence>
<protein>
    <recommendedName>
        <fullName evidence="6">Protein DETOXIFICATION</fullName>
    </recommendedName>
    <alternativeName>
        <fullName evidence="6">Multidrug and toxic compound extrusion protein</fullName>
    </alternativeName>
</protein>
<keyword evidence="9" id="KW-1185">Reference proteome</keyword>
<evidence type="ECO:0000256" key="3">
    <source>
        <dbReference type="ARBA" id="ARBA00022692"/>
    </source>
</evidence>
<dbReference type="GO" id="GO:0015297">
    <property type="term" value="F:antiporter activity"/>
    <property type="evidence" value="ECO:0007669"/>
    <property type="project" value="InterPro"/>
</dbReference>
<organism evidence="8 9">
    <name type="scientific">Turnera subulata</name>
    <dbReference type="NCBI Taxonomy" id="218843"/>
    <lineage>
        <taxon>Eukaryota</taxon>
        <taxon>Viridiplantae</taxon>
        <taxon>Streptophyta</taxon>
        <taxon>Embryophyta</taxon>
        <taxon>Tracheophyta</taxon>
        <taxon>Spermatophyta</taxon>
        <taxon>Magnoliopsida</taxon>
        <taxon>eudicotyledons</taxon>
        <taxon>Gunneridae</taxon>
        <taxon>Pentapetalae</taxon>
        <taxon>rosids</taxon>
        <taxon>fabids</taxon>
        <taxon>Malpighiales</taxon>
        <taxon>Passifloraceae</taxon>
        <taxon>Turnera</taxon>
    </lineage>
</organism>
<feature type="transmembrane region" description="Helical" evidence="6">
    <location>
        <begin position="275"/>
        <end position="304"/>
    </location>
</feature>
<feature type="transmembrane region" description="Helical" evidence="6">
    <location>
        <begin position="506"/>
        <end position="526"/>
    </location>
</feature>
<dbReference type="OrthoDB" id="2126698at2759"/>
<dbReference type="Pfam" id="PF01554">
    <property type="entry name" value="MatE"/>
    <property type="match status" value="1"/>
</dbReference>
<comment type="similarity">
    <text evidence="2 6">Belongs to the multi antimicrobial extrusion (MATE) (TC 2.A.66.1) family.</text>
</comment>
<dbReference type="GO" id="GO:0042910">
    <property type="term" value="F:xenobiotic transmembrane transporter activity"/>
    <property type="evidence" value="ECO:0007669"/>
    <property type="project" value="InterPro"/>
</dbReference>
<evidence type="ECO:0000256" key="7">
    <source>
        <dbReference type="SAM" id="MobiDB-lite"/>
    </source>
</evidence>
<dbReference type="PANTHER" id="PTHR42893:SF46">
    <property type="entry name" value="PROTEIN DETOXIFICATION 44, CHLOROPLASTIC"/>
    <property type="match status" value="1"/>
</dbReference>
<dbReference type="InterPro" id="IPR002528">
    <property type="entry name" value="MATE_fam"/>
</dbReference>
<name>A0A9Q0JIC6_9ROSI</name>
<keyword evidence="3 6" id="KW-0812">Transmembrane</keyword>
<gene>
    <name evidence="8" type="primary">DTX44</name>
    <name evidence="8" type="ORF">Tsubulata_041420</name>
</gene>
<dbReference type="PANTHER" id="PTHR42893">
    <property type="entry name" value="PROTEIN DETOXIFICATION 44, CHLOROPLASTIC-RELATED"/>
    <property type="match status" value="1"/>
</dbReference>
<comment type="caution">
    <text evidence="8">The sequence shown here is derived from an EMBL/GenBank/DDBJ whole genome shotgun (WGS) entry which is preliminary data.</text>
</comment>
<evidence type="ECO:0000256" key="2">
    <source>
        <dbReference type="ARBA" id="ARBA00010199"/>
    </source>
</evidence>
<sequence>MTTSLSRNLLSIHSLHSNPFPSTQPQALSASRNFSARLKTVTKSSSSPQEKTKTTPLEASPPTKPQQQQQLPREQLSSAKSSSVYTLLNRFRYGFTLDDVGTEILSIALPAALALAADPITSLVDTAFVGHIGSVELAAVGVSVSVFNLVSKLLNVPLLNVTTSFVAEEQALICEGENGSSSNGDDFVSERQGKRVLPSVSTSLALAAAVGVVEAVALSVGSGFLLNIMGIPVDSPMREPAERFLTWRAFGAPPIVIALAAQVAGNLLNAILDPILIFFCGFGIGGAAVATVISEYLIAFVLLWELNGKVQLASPDVDAGRLVQYLNSGKFLIRFIVTATGGDNSAFNVLGNSIMETLMTSGGLLIGRSIAVLLTTTLATSLAAREGPVHMAGHQICMEVWLTISLLNDALALAGQALLATAYGQGNYGQADQVIFRVVQIGLVTGIALAIILSLGFGAFASLFSTDPEVLKIAWSGVLFVAGSQPVNALAFVLDGLYYGVSDFGFAAYSMVLVGLISSVFLLVATPTFGLAGVWSGLFLFMTLRVVAGVWRLGTRSGPWKMVLANLEQKGDRDSNFTEAANKLSKIINKLPELSQRSILVGCWNQRQVSRLQMVLGMQYKTTDAEDQLMDASCENNIRNH</sequence>
<dbReference type="InterPro" id="IPR044644">
    <property type="entry name" value="DinF-like"/>
</dbReference>
<dbReference type="GO" id="GO:0016020">
    <property type="term" value="C:membrane"/>
    <property type="evidence" value="ECO:0007669"/>
    <property type="project" value="UniProtKB-SubCell"/>
</dbReference>
<proteinExistence type="inferred from homology"/>
<evidence type="ECO:0000256" key="4">
    <source>
        <dbReference type="ARBA" id="ARBA00022989"/>
    </source>
</evidence>
<dbReference type="AlphaFoldDB" id="A0A9Q0JIC6"/>
<evidence type="ECO:0000313" key="9">
    <source>
        <dbReference type="Proteomes" id="UP001141552"/>
    </source>
</evidence>
<feature type="region of interest" description="Disordered" evidence="7">
    <location>
        <begin position="16"/>
        <end position="78"/>
    </location>
</feature>
<feature type="transmembrane region" description="Helical" evidence="6">
    <location>
        <begin position="473"/>
        <end position="494"/>
    </location>
</feature>
<dbReference type="EMBL" id="JAKUCV010002377">
    <property type="protein sequence ID" value="KAJ4842848.1"/>
    <property type="molecule type" value="Genomic_DNA"/>
</dbReference>
<accession>A0A9Q0JIC6</accession>